<keyword evidence="9" id="KW-0539">Nucleus</keyword>
<protein>
    <recommendedName>
        <fullName evidence="16">RING-type domain-containing protein</fullName>
    </recommendedName>
</protein>
<dbReference type="EMBL" id="MCGO01000009">
    <property type="protein sequence ID" value="ORY49571.1"/>
    <property type="molecule type" value="Genomic_DNA"/>
</dbReference>
<reference evidence="14 15" key="1">
    <citation type="submission" date="2016-07" db="EMBL/GenBank/DDBJ databases">
        <title>Pervasive Adenine N6-methylation of Active Genes in Fungi.</title>
        <authorList>
            <consortium name="DOE Joint Genome Institute"/>
            <person name="Mondo S.J."/>
            <person name="Dannebaum R.O."/>
            <person name="Kuo R.C."/>
            <person name="Labutti K."/>
            <person name="Haridas S."/>
            <person name="Kuo A."/>
            <person name="Salamov A."/>
            <person name="Ahrendt S.R."/>
            <person name="Lipzen A."/>
            <person name="Sullivan W."/>
            <person name="Andreopoulos W.B."/>
            <person name="Clum A."/>
            <person name="Lindquist E."/>
            <person name="Daum C."/>
            <person name="Ramamoorthy G.K."/>
            <person name="Gryganskyi A."/>
            <person name="Culley D."/>
            <person name="Magnuson J.K."/>
            <person name="James T.Y."/>
            <person name="O'Malley M.A."/>
            <person name="Stajich J.E."/>
            <person name="Spatafora J.W."/>
            <person name="Visel A."/>
            <person name="Grigoriev I.V."/>
        </authorList>
    </citation>
    <scope>NUCLEOTIDE SEQUENCE [LARGE SCALE GENOMIC DNA]</scope>
    <source>
        <strain evidence="14 15">JEL800</strain>
    </source>
</reference>
<keyword evidence="5 10" id="KW-0863">Zinc-finger</keyword>
<feature type="domain" description="RING-type" evidence="13">
    <location>
        <begin position="208"/>
        <end position="264"/>
    </location>
</feature>
<dbReference type="SMART" id="SM00438">
    <property type="entry name" value="ZnF_NFX"/>
    <property type="match status" value="9"/>
</dbReference>
<proteinExistence type="inferred from homology"/>
<dbReference type="PROSITE" id="PS50089">
    <property type="entry name" value="ZF_RING_2"/>
    <property type="match status" value="1"/>
</dbReference>
<dbReference type="InterPro" id="IPR000967">
    <property type="entry name" value="Znf_NFX1"/>
</dbReference>
<dbReference type="SUPFAM" id="SSF57850">
    <property type="entry name" value="RING/U-box"/>
    <property type="match status" value="1"/>
</dbReference>
<feature type="compositionally biased region" description="Low complexity" evidence="11">
    <location>
        <begin position="145"/>
        <end position="171"/>
    </location>
</feature>
<dbReference type="GO" id="GO:0000977">
    <property type="term" value="F:RNA polymerase II transcription regulatory region sequence-specific DNA binding"/>
    <property type="evidence" value="ECO:0007669"/>
    <property type="project" value="TreeGrafter"/>
</dbReference>
<dbReference type="AlphaFoldDB" id="A0A1Y2CRB3"/>
<dbReference type="PROSITE" id="PS50016">
    <property type="entry name" value="ZF_PHD_2"/>
    <property type="match status" value="1"/>
</dbReference>
<dbReference type="PANTHER" id="PTHR12360:SF12">
    <property type="entry name" value="TRANSCRIPTIONAL REPRESSOR NF-X1"/>
    <property type="match status" value="1"/>
</dbReference>
<dbReference type="GO" id="GO:0005634">
    <property type="term" value="C:nucleus"/>
    <property type="evidence" value="ECO:0007669"/>
    <property type="project" value="UniProtKB-SubCell"/>
</dbReference>
<dbReference type="OrthoDB" id="6512771at2759"/>
<evidence type="ECO:0000256" key="10">
    <source>
        <dbReference type="PROSITE-ProRule" id="PRU00175"/>
    </source>
</evidence>
<accession>A0A1Y2CRB3</accession>
<dbReference type="PANTHER" id="PTHR12360">
    <property type="entry name" value="NUCLEAR TRANSCRIPTION FACTOR, X-BOX BINDING 1 NFX1"/>
    <property type="match status" value="1"/>
</dbReference>
<evidence type="ECO:0000313" key="14">
    <source>
        <dbReference type="EMBL" id="ORY49571.1"/>
    </source>
</evidence>
<dbReference type="InterPro" id="IPR001841">
    <property type="entry name" value="Znf_RING"/>
</dbReference>
<dbReference type="GO" id="GO:0000981">
    <property type="term" value="F:DNA-binding transcription factor activity, RNA polymerase II-specific"/>
    <property type="evidence" value="ECO:0007669"/>
    <property type="project" value="TreeGrafter"/>
</dbReference>
<dbReference type="Proteomes" id="UP000193642">
    <property type="component" value="Unassembled WGS sequence"/>
</dbReference>
<evidence type="ECO:0000256" key="5">
    <source>
        <dbReference type="ARBA" id="ARBA00022771"/>
    </source>
</evidence>
<feature type="compositionally biased region" description="Low complexity" evidence="11">
    <location>
        <begin position="88"/>
        <end position="138"/>
    </location>
</feature>
<feature type="compositionally biased region" description="Pro residues" evidence="11">
    <location>
        <begin position="1"/>
        <end position="10"/>
    </location>
</feature>
<evidence type="ECO:0000256" key="1">
    <source>
        <dbReference type="ARBA" id="ARBA00004123"/>
    </source>
</evidence>
<dbReference type="GO" id="GO:0008270">
    <property type="term" value="F:zinc ion binding"/>
    <property type="evidence" value="ECO:0007669"/>
    <property type="project" value="UniProtKB-KW"/>
</dbReference>
<keyword evidence="6" id="KW-0862">Zinc</keyword>
<keyword evidence="8" id="KW-0804">Transcription</keyword>
<comment type="caution">
    <text evidence="14">The sequence shown here is derived from an EMBL/GenBank/DDBJ whole genome shotgun (WGS) entry which is preliminary data.</text>
</comment>
<feature type="region of interest" description="Disordered" evidence="11">
    <location>
        <begin position="1"/>
        <end position="177"/>
    </location>
</feature>
<evidence type="ECO:0000256" key="7">
    <source>
        <dbReference type="ARBA" id="ARBA00023015"/>
    </source>
</evidence>
<evidence type="ECO:0000256" key="3">
    <source>
        <dbReference type="ARBA" id="ARBA00022723"/>
    </source>
</evidence>
<dbReference type="InterPro" id="IPR034078">
    <property type="entry name" value="NFX1_fam"/>
</dbReference>
<name>A0A1Y2CRB3_9FUNG</name>
<dbReference type="STRING" id="329046.A0A1Y2CRB3"/>
<keyword evidence="3" id="KW-0479">Metal-binding</keyword>
<dbReference type="CDD" id="cd06008">
    <property type="entry name" value="NF-X1-zinc-finger"/>
    <property type="match status" value="3"/>
</dbReference>
<keyword evidence="15" id="KW-1185">Reference proteome</keyword>
<keyword evidence="7" id="KW-0805">Transcription regulation</keyword>
<gene>
    <name evidence="14" type="ORF">BCR33DRAFT_677097</name>
</gene>
<feature type="compositionally biased region" description="Acidic residues" evidence="11">
    <location>
        <begin position="961"/>
        <end position="976"/>
    </location>
</feature>
<feature type="compositionally biased region" description="Low complexity" evidence="11">
    <location>
        <begin position="11"/>
        <end position="29"/>
    </location>
</feature>
<evidence type="ECO:0000256" key="8">
    <source>
        <dbReference type="ARBA" id="ARBA00023163"/>
    </source>
</evidence>
<keyword evidence="4" id="KW-0677">Repeat</keyword>
<evidence type="ECO:0008006" key="16">
    <source>
        <dbReference type="Google" id="ProtNLM"/>
    </source>
</evidence>
<evidence type="ECO:0000259" key="12">
    <source>
        <dbReference type="PROSITE" id="PS50016"/>
    </source>
</evidence>
<feature type="domain" description="PHD-type" evidence="12">
    <location>
        <begin position="205"/>
        <end position="266"/>
    </location>
</feature>
<dbReference type="InterPro" id="IPR019787">
    <property type="entry name" value="Znf_PHD-finger"/>
</dbReference>
<dbReference type="GO" id="GO:0000122">
    <property type="term" value="P:negative regulation of transcription by RNA polymerase II"/>
    <property type="evidence" value="ECO:0007669"/>
    <property type="project" value="TreeGrafter"/>
</dbReference>
<evidence type="ECO:0000259" key="13">
    <source>
        <dbReference type="PROSITE" id="PS50089"/>
    </source>
</evidence>
<evidence type="ECO:0000256" key="4">
    <source>
        <dbReference type="ARBA" id="ARBA00022737"/>
    </source>
</evidence>
<evidence type="ECO:0000256" key="11">
    <source>
        <dbReference type="SAM" id="MobiDB-lite"/>
    </source>
</evidence>
<evidence type="ECO:0000313" key="15">
    <source>
        <dbReference type="Proteomes" id="UP000193642"/>
    </source>
</evidence>
<comment type="similarity">
    <text evidence="2">Belongs to the NFX1 family.</text>
</comment>
<organism evidence="14 15">
    <name type="scientific">Rhizoclosmatium globosum</name>
    <dbReference type="NCBI Taxonomy" id="329046"/>
    <lineage>
        <taxon>Eukaryota</taxon>
        <taxon>Fungi</taxon>
        <taxon>Fungi incertae sedis</taxon>
        <taxon>Chytridiomycota</taxon>
        <taxon>Chytridiomycota incertae sedis</taxon>
        <taxon>Chytridiomycetes</taxon>
        <taxon>Chytridiales</taxon>
        <taxon>Chytriomycetaceae</taxon>
        <taxon>Rhizoclosmatium</taxon>
    </lineage>
</organism>
<evidence type="ECO:0000256" key="6">
    <source>
        <dbReference type="ARBA" id="ARBA00022833"/>
    </source>
</evidence>
<sequence length="1137" mass="124189">MGDPPPPPSHPASADSSANSSSKPRNNNNNRRRNPRKPAQTTTPKAPEMLNPNAAPFDPSAIPSSSSSSYRPNISRVPKQKQPNADGSQQQQQQPQQRSRENQNPQQQQQQSRRQRNPSGSNQNGQPANASGGNNRNSNNRRNRNNTQPVQTVDGVPQQQQPQQQVQTQSQRPARMPNRRQELLEKERQNMDLAARLTSQLKSGSYECMICYDLVRPKDQIWSCAKSCFAVFHAKCIREWASTSASTSNVNLMERPEWRCPGCQFKYAEAPYPSCFCGKTDHPSNSRALNAVPHSCGDQCLKQRNCTHKCTAVCHPGPCEKCELMAPEMECYCGKVVLKFRCADVEESMDLSCNQTCGKLLSCGKHTCPNPCHDSACAPCPEQISVDCVCGKCTTDVPCDYDINKEVFQCAEVCGVEFPCGVHTCEEVCHTHVEGEVCATDPKRIETCPCGAESVTELLGGKQRMSCTEEIPVCENTCAKSLKCGHICISQCHTGECPPCSYKVSLPCRCGKSSSSLLCGEIALNEEGTYQVHLCDRVCTMKRSCKRHVCGNVCCPQDIAAHYCELQCGKTLKCGSHQCQMACGHTEKCHDCFEGVSFDELTCTCGSSVMYPPIPCGTAPPACNRPCRLPLACGHVSYSTHSCHPRSEPCPKCMIFVDRQCACGKTTMKNIPCSRVGSPSCGSPCLKPVEGCSHPCRRACHPGDCIDATNKCLEKCQRIRPICGHICTYPCHRKDFCTEDKPCKQLVRETCVCGHKTAEFPCGAWKDHAGRTGLPLPCDDACAVAKRNRSLAEALEIDTSNDISNAEILTTLATPAVTLPTNLLEPLETQLHLLKYAYQNLIWTRTVEKVLSDFVLDATKKSYNYMCTKPAGIRFLVGIAPYYGLEGEVVDAGWGAAKTSVILRKKIRGGVFMGGVPTVVISSIAPQYQAIAAAAKAAQLAPAPVAGDAKEDESGENKVEDGDEKEDTVEQSEEVETSPGIAAPFDPSAPVSTIKTAVNGYKITNLNGALEDSDLRTLLEPILLHPVAITWLINDESVEGDESNQSNDCVVQLQEGGVDMSQVEFLLAQYADTLFDKVVMQGHADDLELCWLNSKNKVTSVVEIRKKKGKNKTFKAMEKAAPVALGTKSKYALLMDD</sequence>
<feature type="region of interest" description="Disordered" evidence="11">
    <location>
        <begin position="944"/>
        <end position="988"/>
    </location>
</feature>
<evidence type="ECO:0000256" key="9">
    <source>
        <dbReference type="ARBA" id="ARBA00023242"/>
    </source>
</evidence>
<comment type="subcellular location">
    <subcellularLocation>
        <location evidence="1">Nucleus</location>
    </subcellularLocation>
</comment>
<evidence type="ECO:0000256" key="2">
    <source>
        <dbReference type="ARBA" id="ARBA00007269"/>
    </source>
</evidence>